<dbReference type="AlphaFoldDB" id="A0A644XS48"/>
<keyword evidence="6" id="KW-0694">RNA-binding</keyword>
<dbReference type="PANTHER" id="PTHR33992:SF1">
    <property type="entry name" value="RIBONUCLEASE P PROTEIN COMPONENT"/>
    <property type="match status" value="1"/>
</dbReference>
<evidence type="ECO:0000256" key="3">
    <source>
        <dbReference type="ARBA" id="ARBA00022722"/>
    </source>
</evidence>
<accession>A0A644XS48</accession>
<dbReference type="GO" id="GO:0000049">
    <property type="term" value="F:tRNA binding"/>
    <property type="evidence" value="ECO:0007669"/>
    <property type="project" value="InterPro"/>
</dbReference>
<dbReference type="PROSITE" id="PS00648">
    <property type="entry name" value="RIBONUCLEASE_P"/>
    <property type="match status" value="1"/>
</dbReference>
<comment type="function">
    <text evidence="1">RNaseP catalyzes the removal of the 5'-leader sequence from pre-tRNA to produce the mature 5'-terminus. It can also cleave other RNA substrates such as 4.5S RNA. The protein component plays an auxiliary but essential role in vivo by binding to the 5'-leader sequence and broadening the substrate specificity of the ribozyme.</text>
</comment>
<dbReference type="EMBL" id="VSSQ01003103">
    <property type="protein sequence ID" value="MPM19072.1"/>
    <property type="molecule type" value="Genomic_DNA"/>
</dbReference>
<dbReference type="GO" id="GO:0030677">
    <property type="term" value="C:ribonuclease P complex"/>
    <property type="evidence" value="ECO:0007669"/>
    <property type="project" value="TreeGrafter"/>
</dbReference>
<dbReference type="InterPro" id="IPR020568">
    <property type="entry name" value="Ribosomal_Su5_D2-typ_SF"/>
</dbReference>
<dbReference type="HAMAP" id="MF_00227">
    <property type="entry name" value="RNase_P"/>
    <property type="match status" value="1"/>
</dbReference>
<dbReference type="InterPro" id="IPR020539">
    <property type="entry name" value="RNase_P_CS"/>
</dbReference>
<dbReference type="NCBIfam" id="TIGR00188">
    <property type="entry name" value="rnpA"/>
    <property type="match status" value="1"/>
</dbReference>
<dbReference type="EC" id="3.1.26.5" evidence="7"/>
<dbReference type="SUPFAM" id="SSF54211">
    <property type="entry name" value="Ribosomal protein S5 domain 2-like"/>
    <property type="match status" value="1"/>
</dbReference>
<proteinExistence type="inferred from homology"/>
<keyword evidence="4" id="KW-0255">Endonuclease</keyword>
<evidence type="ECO:0000256" key="5">
    <source>
        <dbReference type="ARBA" id="ARBA00022801"/>
    </source>
</evidence>
<organism evidence="7">
    <name type="scientific">bioreactor metagenome</name>
    <dbReference type="NCBI Taxonomy" id="1076179"/>
    <lineage>
        <taxon>unclassified sequences</taxon>
        <taxon>metagenomes</taxon>
        <taxon>ecological metagenomes</taxon>
    </lineage>
</organism>
<reference evidence="7" key="1">
    <citation type="submission" date="2019-08" db="EMBL/GenBank/DDBJ databases">
        <authorList>
            <person name="Kucharzyk K."/>
            <person name="Murdoch R.W."/>
            <person name="Higgins S."/>
            <person name="Loffler F."/>
        </authorList>
    </citation>
    <scope>NUCLEOTIDE SEQUENCE</scope>
</reference>
<evidence type="ECO:0000256" key="4">
    <source>
        <dbReference type="ARBA" id="ARBA00022759"/>
    </source>
</evidence>
<evidence type="ECO:0000256" key="1">
    <source>
        <dbReference type="ARBA" id="ARBA00002663"/>
    </source>
</evidence>
<dbReference type="InterPro" id="IPR000100">
    <property type="entry name" value="RNase_P"/>
</dbReference>
<evidence type="ECO:0000256" key="2">
    <source>
        <dbReference type="ARBA" id="ARBA00022694"/>
    </source>
</evidence>
<dbReference type="GO" id="GO:0042781">
    <property type="term" value="F:3'-tRNA processing endoribonuclease activity"/>
    <property type="evidence" value="ECO:0007669"/>
    <property type="project" value="TreeGrafter"/>
</dbReference>
<sequence length="125" mass="14997">MRKENRVKHNEEFQQIINKKRFVSNESFVVYYQINKQERLRVGISVGKKLGNAVIRNKVKRQVRMMFIENVNKTMPLDLIVIVRNRFLLKSYADNRKHLLVLLKKVKMNEYGILNDKEIVDEKHV</sequence>
<dbReference type="GO" id="GO:0004526">
    <property type="term" value="F:ribonuclease P activity"/>
    <property type="evidence" value="ECO:0007669"/>
    <property type="project" value="UniProtKB-EC"/>
</dbReference>
<protein>
    <submittedName>
        <fullName evidence="7">Ribonuclease P protein component</fullName>
        <ecNumber evidence="7">3.1.26.5</ecNumber>
    </submittedName>
</protein>
<dbReference type="InterPro" id="IPR014721">
    <property type="entry name" value="Ribsml_uS5_D2-typ_fold_subgr"/>
</dbReference>
<evidence type="ECO:0000256" key="6">
    <source>
        <dbReference type="ARBA" id="ARBA00022884"/>
    </source>
</evidence>
<keyword evidence="2" id="KW-0819">tRNA processing</keyword>
<gene>
    <name evidence="7" type="primary">rnpA_23</name>
    <name evidence="7" type="ORF">SDC9_65490</name>
</gene>
<comment type="caution">
    <text evidence="7">The sequence shown here is derived from an EMBL/GenBank/DDBJ whole genome shotgun (WGS) entry which is preliminary data.</text>
</comment>
<dbReference type="Pfam" id="PF00825">
    <property type="entry name" value="Ribonuclease_P"/>
    <property type="match status" value="1"/>
</dbReference>
<dbReference type="PANTHER" id="PTHR33992">
    <property type="entry name" value="RIBONUCLEASE P PROTEIN COMPONENT"/>
    <property type="match status" value="1"/>
</dbReference>
<evidence type="ECO:0000313" key="7">
    <source>
        <dbReference type="EMBL" id="MPM19072.1"/>
    </source>
</evidence>
<keyword evidence="5 7" id="KW-0378">Hydrolase</keyword>
<dbReference type="Gene3D" id="3.30.230.10">
    <property type="match status" value="1"/>
</dbReference>
<keyword evidence="3" id="KW-0540">Nuclease</keyword>
<name>A0A644XS48_9ZZZZ</name>